<sequence>MQELQNVVSTAFAKIVASGAIEKAIEKKLEETITSAIDNEIRGYSDFGRAISEGIKKSMHVDFDTLDIPGYNDLILKILRQKLEANMSNALTAGIDEQMTELLAPPPAEISLEDLVETFKRDEMGHGSALSDSITLIVEQDRDYSTMQFTMVYLDRSAGMNKNACSYRIHLCDGKVLSMSIDRKDAEKTLFIGPLYRFSRRLFQMYAAGTKLIVGDDHEDIDRYYPDYHD</sequence>
<gene>
    <name evidence="1" type="ORF">PBR20603_04826</name>
</gene>
<protein>
    <submittedName>
        <fullName evidence="1">Uncharacterized protein</fullName>
    </submittedName>
</protein>
<accession>A0A5E5C0I1</accession>
<dbReference type="Proteomes" id="UP000382040">
    <property type="component" value="Unassembled WGS sequence"/>
</dbReference>
<name>A0A5E5C0I1_9BURK</name>
<dbReference type="AlphaFoldDB" id="A0A5E5C0I1"/>
<dbReference type="EMBL" id="CABPST010000029">
    <property type="protein sequence ID" value="VVE90832.1"/>
    <property type="molecule type" value="Genomic_DNA"/>
</dbReference>
<dbReference type="OrthoDB" id="9035189at2"/>
<proteinExistence type="predicted"/>
<evidence type="ECO:0000313" key="1">
    <source>
        <dbReference type="EMBL" id="VVE90832.1"/>
    </source>
</evidence>
<keyword evidence="2" id="KW-1185">Reference proteome</keyword>
<evidence type="ECO:0000313" key="2">
    <source>
        <dbReference type="Proteomes" id="UP000382040"/>
    </source>
</evidence>
<reference evidence="1 2" key="1">
    <citation type="submission" date="2019-08" db="EMBL/GenBank/DDBJ databases">
        <authorList>
            <person name="Peeters C."/>
        </authorList>
    </citation>
    <scope>NUCLEOTIDE SEQUENCE [LARGE SCALE GENOMIC DNA]</scope>
    <source>
        <strain evidence="1 2">LMG 20603</strain>
    </source>
</reference>
<organism evidence="1 2">
    <name type="scientific">Pandoraea bronchicola</name>
    <dbReference type="NCBI Taxonomy" id="2508287"/>
    <lineage>
        <taxon>Bacteria</taxon>
        <taxon>Pseudomonadati</taxon>
        <taxon>Pseudomonadota</taxon>
        <taxon>Betaproteobacteria</taxon>
        <taxon>Burkholderiales</taxon>
        <taxon>Burkholderiaceae</taxon>
        <taxon>Pandoraea</taxon>
    </lineage>
</organism>